<dbReference type="EMBL" id="CALYLO010000004">
    <property type="protein sequence ID" value="CAH8246053.1"/>
    <property type="molecule type" value="Genomic_DNA"/>
</dbReference>
<name>A0ABM9G309_9BACL</name>
<proteinExistence type="predicted"/>
<dbReference type="RefSeq" id="WP_249724910.1">
    <property type="nucleotide sequence ID" value="NZ_AP031286.1"/>
</dbReference>
<dbReference type="Pfam" id="PF06995">
    <property type="entry name" value="Phage_P2_GpU"/>
    <property type="match status" value="1"/>
</dbReference>
<dbReference type="InterPro" id="IPR009734">
    <property type="entry name" value="Myoviridae_GpU"/>
</dbReference>
<organism evidence="1 2">
    <name type="scientific">Paenibacillus melissococcoides</name>
    <dbReference type="NCBI Taxonomy" id="2912268"/>
    <lineage>
        <taxon>Bacteria</taxon>
        <taxon>Bacillati</taxon>
        <taxon>Bacillota</taxon>
        <taxon>Bacilli</taxon>
        <taxon>Bacillales</taxon>
        <taxon>Paenibacillaceae</taxon>
        <taxon>Paenibacillus</taxon>
    </lineage>
</organism>
<accession>A0ABM9G309</accession>
<keyword evidence="2" id="KW-1185">Reference proteome</keyword>
<sequence length="134" mass="15097">MMIGSFGKINFMVSALGGGKIRTFDDFKRSASPRWATHEIIGQKPVSQFIGPGLDQISFSIRFDARYRINPREELNGLTRMERAGEVHKLIVGGKAIGVNKWYITSLEQEWQKIDNKGILLVAQAAITLQEYAR</sequence>
<evidence type="ECO:0000313" key="1">
    <source>
        <dbReference type="EMBL" id="CAH8246053.1"/>
    </source>
</evidence>
<evidence type="ECO:0000313" key="2">
    <source>
        <dbReference type="Proteomes" id="UP001154322"/>
    </source>
</evidence>
<gene>
    <name evidence="1" type="ORF">WJ0W_003290</name>
</gene>
<protein>
    <submittedName>
        <fullName evidence="1">Phage tail protein</fullName>
    </submittedName>
</protein>
<comment type="caution">
    <text evidence="1">The sequence shown here is derived from an EMBL/GenBank/DDBJ whole genome shotgun (WGS) entry which is preliminary data.</text>
</comment>
<dbReference type="Proteomes" id="UP001154322">
    <property type="component" value="Unassembled WGS sequence"/>
</dbReference>
<reference evidence="1" key="1">
    <citation type="submission" date="2022-06" db="EMBL/GenBank/DDBJ databases">
        <authorList>
            <person name="Dietemann V."/>
            <person name="Ory F."/>
            <person name="Dainat B."/>
            <person name="Oberhansli S."/>
        </authorList>
    </citation>
    <scope>NUCLEOTIDE SEQUENCE</scope>
    <source>
        <strain evidence="1">Ena-SAMPLE-TAB-26-04-2022-14:26:32:270-5432</strain>
    </source>
</reference>